<feature type="binding site" evidence="6">
    <location>
        <position position="65"/>
    </location>
    <ligand>
        <name>substrate</name>
    </ligand>
</feature>
<sequence length="312" mass="33957">MAELSNQYLEEVVKACRPYSSGGSVVDYIPGLDQSHSTDLGVTIVTMDGEVYGAGEKTNAFPLQSVSKIITLMLALEDFGKETVFQKVDMEPTDDAFNAIRNLEEDEKQLPHNPMINSGAIAVASLIKGNDVEEKFGRLLDFVYKITCNDQIEMDEEVYQAEQKNGARNRALAYFMESLGIISTDELEDALDLYFRLNSIKTNSLDLAKIGCFLANHGKSIEDDSYVIDPSHVRTVKAIMLTSGMYNESGTYAVEVGFPAKSGVAGTIVGTVPGKMGIGIYGPAINKKGNSVAGGRVLRTLSRELCLNLFHG</sequence>
<feature type="binding site" evidence="6">
    <location>
        <position position="194"/>
    </location>
    <ligand>
        <name>substrate</name>
    </ligand>
</feature>
<evidence type="ECO:0000256" key="5">
    <source>
        <dbReference type="ARBA" id="ARBA00049534"/>
    </source>
</evidence>
<keyword evidence="8" id="KW-1185">Reference proteome</keyword>
<evidence type="ECO:0000256" key="4">
    <source>
        <dbReference type="ARBA" id="ARBA00022801"/>
    </source>
</evidence>
<dbReference type="SUPFAM" id="SSF56601">
    <property type="entry name" value="beta-lactamase/transpeptidase-like"/>
    <property type="match status" value="1"/>
</dbReference>
<name>A0ABW3L7R3_9BACI</name>
<keyword evidence="6" id="KW-0007">Acetylation</keyword>
<dbReference type="PANTHER" id="PTHR12544:SF29">
    <property type="entry name" value="GLUTAMINASE"/>
    <property type="match status" value="1"/>
</dbReference>
<dbReference type="PANTHER" id="PTHR12544">
    <property type="entry name" value="GLUTAMINASE"/>
    <property type="match status" value="1"/>
</dbReference>
<dbReference type="EC" id="3.5.1.2" evidence="3 6"/>
<evidence type="ECO:0000256" key="1">
    <source>
        <dbReference type="ARBA" id="ARBA00011076"/>
    </source>
</evidence>
<organism evidence="7 8">
    <name type="scientific">Thalassobacillus hwangdonensis</name>
    <dbReference type="NCBI Taxonomy" id="546108"/>
    <lineage>
        <taxon>Bacteria</taxon>
        <taxon>Bacillati</taxon>
        <taxon>Bacillota</taxon>
        <taxon>Bacilli</taxon>
        <taxon>Bacillales</taxon>
        <taxon>Bacillaceae</taxon>
        <taxon>Thalassobacillus</taxon>
    </lineage>
</organism>
<feature type="binding site" evidence="6">
    <location>
        <position position="264"/>
    </location>
    <ligand>
        <name>substrate</name>
    </ligand>
</feature>
<evidence type="ECO:0000256" key="2">
    <source>
        <dbReference type="ARBA" id="ARBA00011881"/>
    </source>
</evidence>
<dbReference type="HAMAP" id="MF_00313">
    <property type="entry name" value="Glutaminase"/>
    <property type="match status" value="1"/>
</dbReference>
<dbReference type="Gene3D" id="3.40.710.10">
    <property type="entry name" value="DD-peptidase/beta-lactamase superfamily"/>
    <property type="match status" value="1"/>
</dbReference>
<gene>
    <name evidence="6 7" type="primary">glsA</name>
    <name evidence="7" type="ORF">ACFQ2J_15785</name>
</gene>
<dbReference type="EMBL" id="JBHTKL010000006">
    <property type="protein sequence ID" value="MFD1020649.1"/>
    <property type="molecule type" value="Genomic_DNA"/>
</dbReference>
<dbReference type="Pfam" id="PF04960">
    <property type="entry name" value="Glutaminase"/>
    <property type="match status" value="1"/>
</dbReference>
<dbReference type="InterPro" id="IPR012338">
    <property type="entry name" value="Beta-lactam/transpept-like"/>
</dbReference>
<dbReference type="RefSeq" id="WP_386062726.1">
    <property type="nucleotide sequence ID" value="NZ_JBHTKL010000006.1"/>
</dbReference>
<dbReference type="GO" id="GO:0004359">
    <property type="term" value="F:glutaminase activity"/>
    <property type="evidence" value="ECO:0007669"/>
    <property type="project" value="UniProtKB-EC"/>
</dbReference>
<evidence type="ECO:0000256" key="6">
    <source>
        <dbReference type="HAMAP-Rule" id="MF_00313"/>
    </source>
</evidence>
<comment type="subunit">
    <text evidence="2 6">Homotetramer.</text>
</comment>
<accession>A0ABW3L7R3</accession>
<dbReference type="InterPro" id="IPR015868">
    <property type="entry name" value="Glutaminase"/>
</dbReference>
<evidence type="ECO:0000313" key="7">
    <source>
        <dbReference type="EMBL" id="MFD1020649.1"/>
    </source>
</evidence>
<reference evidence="8" key="1">
    <citation type="journal article" date="2019" name="Int. J. Syst. Evol. Microbiol.">
        <title>The Global Catalogue of Microorganisms (GCM) 10K type strain sequencing project: providing services to taxonomists for standard genome sequencing and annotation.</title>
        <authorList>
            <consortium name="The Broad Institute Genomics Platform"/>
            <consortium name="The Broad Institute Genome Sequencing Center for Infectious Disease"/>
            <person name="Wu L."/>
            <person name="Ma J."/>
        </authorList>
    </citation>
    <scope>NUCLEOTIDE SEQUENCE [LARGE SCALE GENOMIC DNA]</scope>
    <source>
        <strain evidence="8">CCUG 56607</strain>
    </source>
</reference>
<dbReference type="Proteomes" id="UP001596990">
    <property type="component" value="Unassembled WGS sequence"/>
</dbReference>
<comment type="similarity">
    <text evidence="1 6">Belongs to the glutaminase family.</text>
</comment>
<proteinExistence type="inferred from homology"/>
<feature type="binding site" evidence="6">
    <location>
        <position position="169"/>
    </location>
    <ligand>
        <name>substrate</name>
    </ligand>
</feature>
<feature type="binding site" evidence="6">
    <location>
        <position position="246"/>
    </location>
    <ligand>
        <name>substrate</name>
    </ligand>
</feature>
<protein>
    <recommendedName>
        <fullName evidence="3 6">Glutaminase</fullName>
        <ecNumber evidence="3 6">3.5.1.2</ecNumber>
    </recommendedName>
</protein>
<feature type="binding site" evidence="6">
    <location>
        <position position="162"/>
    </location>
    <ligand>
        <name>substrate</name>
    </ligand>
</feature>
<comment type="catalytic activity">
    <reaction evidence="5 6">
        <text>L-glutamine + H2O = L-glutamate + NH4(+)</text>
        <dbReference type="Rhea" id="RHEA:15889"/>
        <dbReference type="ChEBI" id="CHEBI:15377"/>
        <dbReference type="ChEBI" id="CHEBI:28938"/>
        <dbReference type="ChEBI" id="CHEBI:29985"/>
        <dbReference type="ChEBI" id="CHEBI:58359"/>
        <dbReference type="EC" id="3.5.1.2"/>
    </reaction>
</comment>
<evidence type="ECO:0000313" key="8">
    <source>
        <dbReference type="Proteomes" id="UP001596990"/>
    </source>
</evidence>
<evidence type="ECO:0000256" key="3">
    <source>
        <dbReference type="ARBA" id="ARBA00012918"/>
    </source>
</evidence>
<feature type="binding site" evidence="6">
    <location>
        <position position="117"/>
    </location>
    <ligand>
        <name>substrate</name>
    </ligand>
</feature>
<comment type="caution">
    <text evidence="7">The sequence shown here is derived from an EMBL/GenBank/DDBJ whole genome shotgun (WGS) entry which is preliminary data.</text>
</comment>
<dbReference type="NCBIfam" id="TIGR03814">
    <property type="entry name" value="Gln_ase"/>
    <property type="match status" value="1"/>
</dbReference>
<keyword evidence="4 6" id="KW-0378">Hydrolase</keyword>